<name>A0A4R3PYX9_RHISU</name>
<accession>A0A4R3PYX9</accession>
<dbReference type="Gene3D" id="1.20.120.330">
    <property type="entry name" value="Nucleotidyltransferases domain 2"/>
    <property type="match status" value="1"/>
</dbReference>
<dbReference type="EMBL" id="SMBH01000011">
    <property type="protein sequence ID" value="TCU13761.1"/>
    <property type="molecule type" value="Genomic_DNA"/>
</dbReference>
<dbReference type="InterPro" id="IPR007842">
    <property type="entry name" value="HEPN_dom"/>
</dbReference>
<dbReference type="Proteomes" id="UP000294576">
    <property type="component" value="Unassembled WGS sequence"/>
</dbReference>
<evidence type="ECO:0000259" key="1">
    <source>
        <dbReference type="Pfam" id="PF05168"/>
    </source>
</evidence>
<dbReference type="Pfam" id="PF05168">
    <property type="entry name" value="HEPN"/>
    <property type="match status" value="1"/>
</dbReference>
<dbReference type="AlphaFoldDB" id="A0A4R3PYX9"/>
<dbReference type="RefSeq" id="WP_165928259.1">
    <property type="nucleotide sequence ID" value="NZ_SMBH01000011.1"/>
</dbReference>
<organism evidence="2 3">
    <name type="scientific">Rhizobium sullae</name>
    <name type="common">Rhizobium hedysari</name>
    <dbReference type="NCBI Taxonomy" id="50338"/>
    <lineage>
        <taxon>Bacteria</taxon>
        <taxon>Pseudomonadati</taxon>
        <taxon>Pseudomonadota</taxon>
        <taxon>Alphaproteobacteria</taxon>
        <taxon>Hyphomicrobiales</taxon>
        <taxon>Rhizobiaceae</taxon>
        <taxon>Rhizobium/Agrobacterium group</taxon>
        <taxon>Rhizobium</taxon>
    </lineage>
</organism>
<evidence type="ECO:0000313" key="3">
    <source>
        <dbReference type="Proteomes" id="UP000294576"/>
    </source>
</evidence>
<comment type="caution">
    <text evidence="2">The sequence shown here is derived from an EMBL/GenBank/DDBJ whole genome shotgun (WGS) entry which is preliminary data.</text>
</comment>
<protein>
    <submittedName>
        <fullName evidence="2">HEPN domain-containing protein</fullName>
    </submittedName>
</protein>
<evidence type="ECO:0000313" key="2">
    <source>
        <dbReference type="EMBL" id="TCU13761.1"/>
    </source>
</evidence>
<reference evidence="2 3" key="1">
    <citation type="submission" date="2019-03" db="EMBL/GenBank/DDBJ databases">
        <title>Genomic Encyclopedia of Type Strains, Phase IV (KMG-V): Genome sequencing to study the core and pangenomes of soil and plant-associated prokaryotes.</title>
        <authorList>
            <person name="Whitman W."/>
        </authorList>
    </citation>
    <scope>NUCLEOTIDE SEQUENCE [LARGE SCALE GENOMIC DNA]</scope>
    <source>
        <strain evidence="2 3">Hc14</strain>
    </source>
</reference>
<gene>
    <name evidence="2" type="ORF">EV132_111194</name>
</gene>
<feature type="domain" description="HEPN" evidence="1">
    <location>
        <begin position="14"/>
        <end position="80"/>
    </location>
</feature>
<proteinExistence type="predicted"/>
<sequence>MSIEPYKLDIARRLLIQTADENYIMARHAFFLGAMYDFYWLSMHAMEKYYKAIVVLNGGRSPRTHNLVALHAEVMTLEPRLPLGRLVDPAIENLDWFPTSFNDFLELVTKSGSADNRYGIYGFSASTDTIVKMDQLVWALRRCCRPFTSELTTTDGNVKTIDEVQVLIDLPDRWSIHSHLAIERLVSKPEDNLERQEFLRVNFSFPGGVHKVTAWKSSFQASPLSEWFGRLTHSTSDTTKSTAADVMDWVVDNIVLNKQDKDEIKTAVAAYRSSAATNT</sequence>